<dbReference type="STRING" id="74557.A0A1V9Z1Z8"/>
<dbReference type="PANTHER" id="PTHR31854">
    <property type="entry name" value="TUBULIN POLYGLUTAMYLASE COMPLEX SUBUNIT 2"/>
    <property type="match status" value="1"/>
</dbReference>
<dbReference type="PANTHER" id="PTHR31854:SF2">
    <property type="entry name" value="TUBULIN POLYGLUTAMYLASE COMPLEX SUBUNIT 2"/>
    <property type="match status" value="1"/>
</dbReference>
<protein>
    <submittedName>
        <fullName evidence="1">Tubulin polyglutamylase complex subunit 2</fullName>
    </submittedName>
</protein>
<dbReference type="SUPFAM" id="SSF160631">
    <property type="entry name" value="SMI1/KNR4-like"/>
    <property type="match status" value="1"/>
</dbReference>
<proteinExistence type="predicted"/>
<dbReference type="OrthoDB" id="10249691at2759"/>
<organism evidence="1 2">
    <name type="scientific">Thraustotheca clavata</name>
    <dbReference type="NCBI Taxonomy" id="74557"/>
    <lineage>
        <taxon>Eukaryota</taxon>
        <taxon>Sar</taxon>
        <taxon>Stramenopiles</taxon>
        <taxon>Oomycota</taxon>
        <taxon>Saprolegniomycetes</taxon>
        <taxon>Saprolegniales</taxon>
        <taxon>Achlyaceae</taxon>
        <taxon>Thraustotheca</taxon>
    </lineage>
</organism>
<evidence type="ECO:0000313" key="2">
    <source>
        <dbReference type="Proteomes" id="UP000243217"/>
    </source>
</evidence>
<comment type="caution">
    <text evidence="1">The sequence shown here is derived from an EMBL/GenBank/DDBJ whole genome shotgun (WGS) entry which is preliminary data.</text>
</comment>
<evidence type="ECO:0000313" key="1">
    <source>
        <dbReference type="EMBL" id="OQR92048.1"/>
    </source>
</evidence>
<keyword evidence="2" id="KW-1185">Reference proteome</keyword>
<accession>A0A1V9Z1Z8</accession>
<dbReference type="EMBL" id="JNBS01002361">
    <property type="protein sequence ID" value="OQR92048.1"/>
    <property type="molecule type" value="Genomic_DNA"/>
</dbReference>
<gene>
    <name evidence="1" type="ORF">THRCLA_08802</name>
</gene>
<dbReference type="Proteomes" id="UP000243217">
    <property type="component" value="Unassembled WGS sequence"/>
</dbReference>
<reference evidence="1 2" key="1">
    <citation type="journal article" date="2014" name="Genome Biol. Evol.">
        <title>The secreted proteins of Achlya hypogyna and Thraustotheca clavata identify the ancestral oomycete secretome and reveal gene acquisitions by horizontal gene transfer.</title>
        <authorList>
            <person name="Misner I."/>
            <person name="Blouin N."/>
            <person name="Leonard G."/>
            <person name="Richards T.A."/>
            <person name="Lane C.E."/>
        </authorList>
    </citation>
    <scope>NUCLEOTIDE SEQUENCE [LARGE SCALE GENOMIC DNA]</scope>
    <source>
        <strain evidence="1 2">ATCC 34112</strain>
    </source>
</reference>
<name>A0A1V9Z1Z8_9STRA</name>
<dbReference type="AlphaFoldDB" id="A0A1V9Z1Z8"/>
<dbReference type="InterPro" id="IPR039231">
    <property type="entry name" value="TPGS2"/>
</dbReference>
<dbReference type="InterPro" id="IPR037883">
    <property type="entry name" value="Knr4/Smi1-like_sf"/>
</dbReference>
<sequence length="202" mass="23066">MEDLNAMSLQVFQYLATHSAVANIEPKVSPGIALHNIAIWEQRNTKTLPKDLTVFLIASNGLSVKWHGILQSKSFYLGHFAINSLQNMKKITANFSNKVYDAYVIDSSSTTGDTCMVYMDEDSVEIWLKNCMDEWHFLAKSFSNYYRLMIVHLGLIGWQQLFTPNGLDPITRQWYYLFIPGRMIQSKAADSPEKVPVLTFTL</sequence>